<name>A0A930VLX8_9ACTN</name>
<dbReference type="InterPro" id="IPR013653">
    <property type="entry name" value="GCN5-like_dom"/>
</dbReference>
<dbReference type="GO" id="GO:0016747">
    <property type="term" value="F:acyltransferase activity, transferring groups other than amino-acyl groups"/>
    <property type="evidence" value="ECO:0007669"/>
    <property type="project" value="InterPro"/>
</dbReference>
<feature type="domain" description="N-acetyltransferase" evidence="1">
    <location>
        <begin position="148"/>
        <end position="296"/>
    </location>
</feature>
<accession>A0A930VLX8</accession>
<dbReference type="Proteomes" id="UP000660668">
    <property type="component" value="Unassembled WGS sequence"/>
</dbReference>
<reference evidence="2" key="1">
    <citation type="submission" date="2020-11" db="EMBL/GenBank/DDBJ databases">
        <title>Nocardioides cynanchi sp. nov., isolated from soil of rhizosphere of Cynanchum wilfordii.</title>
        <authorList>
            <person name="Lee J.-S."/>
            <person name="Suh M.K."/>
            <person name="Kim J.-S."/>
        </authorList>
    </citation>
    <scope>NUCLEOTIDE SEQUENCE</scope>
    <source>
        <strain evidence="2">KCTC 19276</strain>
    </source>
</reference>
<evidence type="ECO:0000259" key="1">
    <source>
        <dbReference type="PROSITE" id="PS51186"/>
    </source>
</evidence>
<organism evidence="2 3">
    <name type="scientific">Nocardioides agariphilus</name>
    <dbReference type="NCBI Taxonomy" id="433664"/>
    <lineage>
        <taxon>Bacteria</taxon>
        <taxon>Bacillati</taxon>
        <taxon>Actinomycetota</taxon>
        <taxon>Actinomycetes</taxon>
        <taxon>Propionibacteriales</taxon>
        <taxon>Nocardioidaceae</taxon>
        <taxon>Nocardioides</taxon>
    </lineage>
</organism>
<dbReference type="RefSeq" id="WP_194695206.1">
    <property type="nucleotide sequence ID" value="NZ_JADKPO010000004.1"/>
</dbReference>
<sequence>MTHRVAFTTDPAAFLAEAEDALAADPVVGTVMATVTSRMLGQPLPADRPRWWAVVRDEEGQIAGIAMRTAPQPPFPMFVLPMADRAALALARAIHERGETVGGLNGSLPAAEVMAGELARLQGDTVEVAVHTRLFELDQLVAPVGVPGSLRQATLDDFDLALDWVRRFMADADEQAGREPGTGHGRVDIEPDDLRRRIEQECYWFWLDESGERVHLTGANPPSYGVARIGPVYTPPEQRRKGYAGAAVAQVSQIFLDRGVRVCLYTDQANPTSNGVYQAIGYRPVVDQVNLRIVAS</sequence>
<dbReference type="PROSITE" id="PS51186">
    <property type="entry name" value="GNAT"/>
    <property type="match status" value="1"/>
</dbReference>
<proteinExistence type="predicted"/>
<dbReference type="AlphaFoldDB" id="A0A930VLX8"/>
<dbReference type="SUPFAM" id="SSF55729">
    <property type="entry name" value="Acyl-CoA N-acyltransferases (Nat)"/>
    <property type="match status" value="1"/>
</dbReference>
<dbReference type="InterPro" id="IPR016181">
    <property type="entry name" value="Acyl_CoA_acyltransferase"/>
</dbReference>
<dbReference type="EMBL" id="JADKPO010000004">
    <property type="protein sequence ID" value="MBF4767061.1"/>
    <property type="molecule type" value="Genomic_DNA"/>
</dbReference>
<evidence type="ECO:0000313" key="3">
    <source>
        <dbReference type="Proteomes" id="UP000660668"/>
    </source>
</evidence>
<evidence type="ECO:0000313" key="2">
    <source>
        <dbReference type="EMBL" id="MBF4767061.1"/>
    </source>
</evidence>
<keyword evidence="3" id="KW-1185">Reference proteome</keyword>
<comment type="caution">
    <text evidence="2">The sequence shown here is derived from an EMBL/GenBank/DDBJ whole genome shotgun (WGS) entry which is preliminary data.</text>
</comment>
<gene>
    <name evidence="2" type="ORF">ISU10_04690</name>
</gene>
<dbReference type="Pfam" id="PF08445">
    <property type="entry name" value="FR47"/>
    <property type="match status" value="1"/>
</dbReference>
<dbReference type="InterPro" id="IPR000182">
    <property type="entry name" value="GNAT_dom"/>
</dbReference>
<dbReference type="Gene3D" id="3.40.630.30">
    <property type="match status" value="1"/>
</dbReference>
<protein>
    <submittedName>
        <fullName evidence="2">GNAT family N-acetyltransferase</fullName>
    </submittedName>
</protein>